<reference evidence="1" key="1">
    <citation type="submission" date="2019-03" db="EMBL/GenBank/DDBJ databases">
        <authorList>
            <person name="Mank J."/>
            <person name="Almeida P."/>
        </authorList>
    </citation>
    <scope>NUCLEOTIDE SEQUENCE</scope>
    <source>
        <strain evidence="1">78183</strain>
    </source>
</reference>
<dbReference type="EMBL" id="CAADRP010001719">
    <property type="protein sequence ID" value="VFU50150.1"/>
    <property type="molecule type" value="Genomic_DNA"/>
</dbReference>
<gene>
    <name evidence="1" type="ORF">SVIM_LOCUS333207</name>
</gene>
<name>A0A6N2M9F0_SALVM</name>
<organism evidence="1">
    <name type="scientific">Salix viminalis</name>
    <name type="common">Common osier</name>
    <name type="synonym">Basket willow</name>
    <dbReference type="NCBI Taxonomy" id="40686"/>
    <lineage>
        <taxon>Eukaryota</taxon>
        <taxon>Viridiplantae</taxon>
        <taxon>Streptophyta</taxon>
        <taxon>Embryophyta</taxon>
        <taxon>Tracheophyta</taxon>
        <taxon>Spermatophyta</taxon>
        <taxon>Magnoliopsida</taxon>
        <taxon>eudicotyledons</taxon>
        <taxon>Gunneridae</taxon>
        <taxon>Pentapetalae</taxon>
        <taxon>rosids</taxon>
        <taxon>fabids</taxon>
        <taxon>Malpighiales</taxon>
        <taxon>Salicaceae</taxon>
        <taxon>Saliceae</taxon>
        <taxon>Salix</taxon>
    </lineage>
</organism>
<evidence type="ECO:0000313" key="1">
    <source>
        <dbReference type="EMBL" id="VFU50150.1"/>
    </source>
</evidence>
<dbReference type="AlphaFoldDB" id="A0A6N2M9F0"/>
<proteinExistence type="predicted"/>
<sequence>MVQKGVEMDCRSFVFSFKACEQFPGVLEGKLKERIMAVQHKIPDYVHVRISGLIADISSLAYLLQIQSTYIVKIHHTTLR</sequence>
<accession>A0A6N2M9F0</accession>
<protein>
    <submittedName>
        <fullName evidence="1">Uncharacterized protein</fullName>
    </submittedName>
</protein>